<comment type="caution">
    <text evidence="12">The sequence shown here is derived from an EMBL/GenBank/DDBJ whole genome shotgun (WGS) entry which is preliminary data.</text>
</comment>
<evidence type="ECO:0000256" key="4">
    <source>
        <dbReference type="ARBA" id="ARBA00022722"/>
    </source>
</evidence>
<feature type="binding site" evidence="9">
    <location>
        <position position="1008"/>
    </location>
    <ligand>
        <name>a divalent metal cation</name>
        <dbReference type="ChEBI" id="CHEBI:60240"/>
        <note>catalytic</note>
    </ligand>
</feature>
<dbReference type="SMART" id="SM00479">
    <property type="entry name" value="EXOIII"/>
    <property type="match status" value="1"/>
</dbReference>
<evidence type="ECO:0000256" key="5">
    <source>
        <dbReference type="ARBA" id="ARBA00022723"/>
    </source>
</evidence>
<protein>
    <recommendedName>
        <fullName evidence="9">PAN2-PAN3 deadenylation complex catalytic subunit PAN2</fullName>
        <ecNumber evidence="9">3.1.13.4</ecNumber>
    </recommendedName>
    <alternativeName>
        <fullName evidence="9">PAB1P-dependent poly(A)-specific ribonuclease</fullName>
    </alternativeName>
    <alternativeName>
        <fullName evidence="9">Poly(A)-nuclease deadenylation complex subunit 2</fullName>
        <shortName evidence="9">PAN deadenylation complex subunit 2</shortName>
    </alternativeName>
</protein>
<comment type="domain">
    <text evidence="9">The linker, or PAN3 interaction domain (PID), between the WD40 repeats and the pseudo-UCH domain mediates interaction with PAN3.</text>
</comment>
<evidence type="ECO:0000313" key="13">
    <source>
        <dbReference type="Proteomes" id="UP000597762"/>
    </source>
</evidence>
<evidence type="ECO:0000256" key="3">
    <source>
        <dbReference type="ARBA" id="ARBA00022664"/>
    </source>
</evidence>
<dbReference type="InterPro" id="IPR036322">
    <property type="entry name" value="WD40_repeat_dom_sf"/>
</dbReference>
<dbReference type="GO" id="GO:0006397">
    <property type="term" value="P:mRNA processing"/>
    <property type="evidence" value="ECO:0007669"/>
    <property type="project" value="UniProtKB-KW"/>
</dbReference>
<keyword evidence="7 9" id="KW-0269">Exonuclease</keyword>
<dbReference type="InterPro" id="IPR028881">
    <property type="entry name" value="PAN2_UCH_dom"/>
</dbReference>
<dbReference type="FunFam" id="2.130.10.10:FF:000421">
    <property type="entry name" value="PAN2-PAN3 deadenylation complex catalytic subunit PAN2"/>
    <property type="match status" value="1"/>
</dbReference>
<dbReference type="InterPro" id="IPR028889">
    <property type="entry name" value="USP"/>
</dbReference>
<comment type="cofactor">
    <cofactor evidence="9">
        <name>a divalent metal cation</name>
        <dbReference type="ChEBI" id="CHEBI:60240"/>
    </cofactor>
    <text evidence="9">Binds 2 metal cations per subunit in the catalytic exonuclease domain.</text>
</comment>
<dbReference type="InterPro" id="IPR048841">
    <property type="entry name" value="PAN2_N"/>
</dbReference>
<keyword evidence="8 9" id="KW-0539">Nucleus</keyword>
<dbReference type="OrthoDB" id="16516at2759"/>
<comment type="subcellular location">
    <subcellularLocation>
        <location evidence="9">Cytoplasm</location>
        <location evidence="9">P-body</location>
    </subcellularLocation>
    <subcellularLocation>
        <location evidence="9">Nucleus</location>
    </subcellularLocation>
    <text evidence="9">Shuttles between nucleus and cytoplasm.</text>
</comment>
<feature type="region of interest" description="Disordered" evidence="10">
    <location>
        <begin position="643"/>
        <end position="662"/>
    </location>
</feature>
<dbReference type="SUPFAM" id="SSF50978">
    <property type="entry name" value="WD40 repeat-like"/>
    <property type="match status" value="1"/>
</dbReference>
<dbReference type="InterPro" id="IPR030843">
    <property type="entry name" value="PAN2"/>
</dbReference>
<comment type="caution">
    <text evidence="9">Lacks conserved residue(s) required for the propagation of feature annotation.</text>
</comment>
<dbReference type="GO" id="GO:0000289">
    <property type="term" value="P:nuclear-transcribed mRNA poly(A) tail shortening"/>
    <property type="evidence" value="ECO:0007669"/>
    <property type="project" value="UniProtKB-UniRule"/>
</dbReference>
<gene>
    <name evidence="9" type="primary">PAN2</name>
    <name evidence="12" type="ORF">SPHA_46699</name>
</gene>
<dbReference type="EC" id="3.1.13.4" evidence="9"/>
<evidence type="ECO:0000256" key="8">
    <source>
        <dbReference type="ARBA" id="ARBA00023242"/>
    </source>
</evidence>
<comment type="similarity">
    <text evidence="9">Belongs to the peptidase C19 family. PAN2 subfamily.</text>
</comment>
<dbReference type="InterPro" id="IPR015943">
    <property type="entry name" value="WD40/YVTN_repeat-like_dom_sf"/>
</dbReference>
<dbReference type="GO" id="GO:0005634">
    <property type="term" value="C:nucleus"/>
    <property type="evidence" value="ECO:0007669"/>
    <property type="project" value="UniProtKB-SubCell"/>
</dbReference>
<dbReference type="HAMAP" id="MF_03182">
    <property type="entry name" value="PAN2"/>
    <property type="match status" value="1"/>
</dbReference>
<reference evidence="12" key="1">
    <citation type="submission" date="2021-01" db="EMBL/GenBank/DDBJ databases">
        <authorList>
            <person name="Li R."/>
            <person name="Bekaert M."/>
        </authorList>
    </citation>
    <scope>NUCLEOTIDE SEQUENCE</scope>
    <source>
        <strain evidence="12">Farmed</strain>
    </source>
</reference>
<dbReference type="SUPFAM" id="SSF54001">
    <property type="entry name" value="Cysteine proteinases"/>
    <property type="match status" value="1"/>
</dbReference>
<dbReference type="InterPro" id="IPR036397">
    <property type="entry name" value="RNaseH_sf"/>
</dbReference>
<keyword evidence="2 9" id="KW-0963">Cytoplasm</keyword>
<dbReference type="Pfam" id="PF13423">
    <property type="entry name" value="UCH_1"/>
    <property type="match status" value="1"/>
</dbReference>
<dbReference type="PANTHER" id="PTHR15728:SF0">
    <property type="entry name" value="PAN2-PAN3 DEADENYLATION COMPLEX CATALYTIC SUBUNIT PAN2"/>
    <property type="match status" value="1"/>
</dbReference>
<keyword evidence="5 9" id="KW-0479">Metal-binding</keyword>
<comment type="activity regulation">
    <text evidence="9">Positively regulated by the regulatory subunit PAN3.</text>
</comment>
<evidence type="ECO:0000256" key="6">
    <source>
        <dbReference type="ARBA" id="ARBA00022801"/>
    </source>
</evidence>
<organism evidence="12 13">
    <name type="scientific">Acanthosepion pharaonis</name>
    <name type="common">Pharaoh cuttlefish</name>
    <name type="synonym">Sepia pharaonis</name>
    <dbReference type="NCBI Taxonomy" id="158019"/>
    <lineage>
        <taxon>Eukaryota</taxon>
        <taxon>Metazoa</taxon>
        <taxon>Spiralia</taxon>
        <taxon>Lophotrochozoa</taxon>
        <taxon>Mollusca</taxon>
        <taxon>Cephalopoda</taxon>
        <taxon>Coleoidea</taxon>
        <taxon>Decapodiformes</taxon>
        <taxon>Sepiida</taxon>
        <taxon>Sepiina</taxon>
        <taxon>Sepiidae</taxon>
        <taxon>Acanthosepion</taxon>
    </lineage>
</organism>
<evidence type="ECO:0000256" key="10">
    <source>
        <dbReference type="SAM" id="MobiDB-lite"/>
    </source>
</evidence>
<dbReference type="AlphaFoldDB" id="A0A812D0M5"/>
<dbReference type="EMBL" id="CAHIKZ030002482">
    <property type="protein sequence ID" value="CAE1287638.1"/>
    <property type="molecule type" value="Genomic_DNA"/>
</dbReference>
<proteinExistence type="inferred from homology"/>
<feature type="binding site" evidence="9">
    <location>
        <position position="1006"/>
    </location>
    <ligand>
        <name>a divalent metal cation</name>
        <dbReference type="ChEBI" id="CHEBI:60240"/>
        <note>catalytic</note>
    </ligand>
</feature>
<dbReference type="InterPro" id="IPR013520">
    <property type="entry name" value="Ribonucl_H"/>
</dbReference>
<evidence type="ECO:0000256" key="7">
    <source>
        <dbReference type="ARBA" id="ARBA00022839"/>
    </source>
</evidence>
<dbReference type="GO" id="GO:0031251">
    <property type="term" value="C:PAN complex"/>
    <property type="evidence" value="ECO:0007669"/>
    <property type="project" value="UniProtKB-UniRule"/>
</dbReference>
<keyword evidence="13" id="KW-1185">Reference proteome</keyword>
<dbReference type="GO" id="GO:0000932">
    <property type="term" value="C:P-body"/>
    <property type="evidence" value="ECO:0007669"/>
    <property type="project" value="UniProtKB-SubCell"/>
</dbReference>
<comment type="function">
    <text evidence="9">Catalytic subunit of the poly(A)-nuclease (PAN) deadenylation complex, one of two cytoplasmic mRNA deadenylases involved in general and miRNA-mediated mRNA turnover. PAN specifically shortens poly(A) tails of RNA and the activity is stimulated by poly(A)-binding protein (PABP). PAN deadenylation is followed by rapid degradation of the shortened mRNA tails by the CCR4-NOT complex. Deadenylated mRNAs are then degraded by two alternative mechanisms, namely exosome-mediated 3'-5' exonucleolytic degradation, or deadenlyation-dependent mRNA decaping and subsequent 5'-3' exonucleolytic degradation by XRN1.</text>
</comment>
<feature type="binding site" evidence="9">
    <location>
        <position position="1167"/>
    </location>
    <ligand>
        <name>a divalent metal cation</name>
        <dbReference type="ChEBI" id="CHEBI:60240"/>
        <note>catalytic</note>
    </ligand>
</feature>
<dbReference type="PROSITE" id="PS50235">
    <property type="entry name" value="USP_3"/>
    <property type="match status" value="1"/>
</dbReference>
<evidence type="ECO:0000256" key="1">
    <source>
        <dbReference type="ARBA" id="ARBA00001663"/>
    </source>
</evidence>
<keyword evidence="6 9" id="KW-0378">Hydrolase</keyword>
<feature type="domain" description="USP" evidence="11">
    <location>
        <begin position="492"/>
        <end position="953"/>
    </location>
</feature>
<dbReference type="SUPFAM" id="SSF53098">
    <property type="entry name" value="Ribonuclease H-like"/>
    <property type="match status" value="1"/>
</dbReference>
<dbReference type="InterPro" id="IPR050785">
    <property type="entry name" value="PAN2-PAN3_catalytic_subunit"/>
</dbReference>
<evidence type="ECO:0000256" key="9">
    <source>
        <dbReference type="HAMAP-Rule" id="MF_03182"/>
    </source>
</evidence>
<accession>A0A812D0M5</accession>
<dbReference type="FunFam" id="3.30.420.10:FF:000011">
    <property type="entry name" value="PAN2-PAN3 deadenylation complex catalytic subunit PAN2"/>
    <property type="match status" value="1"/>
</dbReference>
<dbReference type="CDD" id="cd06143">
    <property type="entry name" value="PAN2_exo"/>
    <property type="match status" value="1"/>
</dbReference>
<evidence type="ECO:0000259" key="11">
    <source>
        <dbReference type="PROSITE" id="PS50235"/>
    </source>
</evidence>
<dbReference type="GO" id="GO:0004535">
    <property type="term" value="F:poly(A)-specific ribonuclease activity"/>
    <property type="evidence" value="ECO:0007669"/>
    <property type="project" value="UniProtKB-UniRule"/>
</dbReference>
<dbReference type="GO" id="GO:0003676">
    <property type="term" value="F:nucleic acid binding"/>
    <property type="evidence" value="ECO:0007669"/>
    <property type="project" value="InterPro"/>
</dbReference>
<comment type="subunit">
    <text evidence="9">Forms a heterotrimer with an asymmetric homodimer of the regulatory subunit PAN3 to form the poly(A)-nuclease (PAN) deadenylation complex.</text>
</comment>
<dbReference type="Gene3D" id="2.130.10.10">
    <property type="entry name" value="YVTN repeat-like/Quinoprotein amine dehydrogenase"/>
    <property type="match status" value="1"/>
</dbReference>
<dbReference type="Gene3D" id="3.90.70.10">
    <property type="entry name" value="Cysteine proteinases"/>
    <property type="match status" value="1"/>
</dbReference>
<dbReference type="GO" id="GO:0010606">
    <property type="term" value="P:positive regulation of cytoplasmic mRNA processing body assembly"/>
    <property type="evidence" value="ECO:0007669"/>
    <property type="project" value="UniProtKB-UniRule"/>
</dbReference>
<evidence type="ECO:0000256" key="2">
    <source>
        <dbReference type="ARBA" id="ARBA00022490"/>
    </source>
</evidence>
<keyword evidence="3 9" id="KW-0507">mRNA processing</keyword>
<dbReference type="GO" id="GO:0046872">
    <property type="term" value="F:metal ion binding"/>
    <property type="evidence" value="ECO:0007669"/>
    <property type="project" value="UniProtKB-KW"/>
</dbReference>
<dbReference type="PANTHER" id="PTHR15728">
    <property type="entry name" value="DEADENYLATION COMPLEX CATALYTIC SUBUNIT PAN2"/>
    <property type="match status" value="1"/>
</dbReference>
<dbReference type="Proteomes" id="UP000597762">
    <property type="component" value="Unassembled WGS sequence"/>
</dbReference>
<sequence>MKTWAECIYFSEDLYLSLFFFTCSLFHGVHWSTTGDVQYTETHSTLADGGHQFGVSTLCFDALQELLWMGNQGGHVTSYYGPALEKYTSFQVHSTDEIRQILTIDNGCLFLTRNNLRCSIRRGLKQFDYNDEYMEDMQCMIMTSPESVLMGGHQTKVIEIDLNKLQHIRQVDVSEPGCAIFRASNKFICAGDTSGKITLYDHSTLNAEHVLDAHTGTLSDFDIDGNLLVTCGYSNRMGNLAPDRYLMVYDLRFIRAMAPIKVVVDPTFLRFIPAYTNKLCVVSQVGHFQVLDTTSVTPSSMMLYQVNTQGGVVLSFDISSNCQNMAFGDSSGYIHLFATNEQAAFNAYPQATEFSDPVESFNPMHINDELAPFASIPMTYPSEGTLFSDWPARLCRKVYRTPKPVEPELLRTMKMRHNVGYAPNPGTTRRNQVPYDLKGENANKKSHIPESSAGRDDTHINIPKIYRKVEMKYSKLGLEDFEFRYYNKTYFAGLETQIPNAYCNGMLQVLYFIEPLRCTMKSHLCGCEFCLACELGFLFHMLDEQKGQTCQANNFLRAFRTIPEAAALGLILGDHDQLQGKVNLTRLIQNWQRFLHQQVHSETCIREPIYVDVVPEELSIMDNCHQDTSGFFMVPGYEESASESHSDELESVELSTEKPSTESVLQPNEREISIISRLFGTQIETVLRCRCGHKTRRETHSTLTNLSYPTLSADASPIPISFSQVLLHSLTSEQVIQAWCNDCSRYQPHVQKKLIKSLPDILALNCGLENPRDVEFWRTQLQFIKKDPPELQEDINSPRKKLCRYGKLCKRQDCFFLHKSDKNNQNSDASSDSFDADDGLRTSYVPVGLRLSLAGDEINVTQLTEESESHEADDLTKEYEIYATVAHIKDAKTAGNLVSSVKVGKTYHQRKEKVTCSQWYLFNDFAITPIELSEALHFDMDWKVPCIIYFAHKNLNDYYDLSVQNPITSKVLFDESGIVNPKRTNQTFVPLSPEEFPEKGSLVALDAEFVSLDQEQAELKSDGTRSTLKPSHLALARLTCVRGYGPLQGEPFIDDYIAMQEQVVDYLTEYSGIKPDDLIASVSTKHLTTLKSTYMKLRYLVDLGVIFVGHGLKKDFRVINISVPKNQVMDTVELLRLPRQRNISLKFLARYFLKIDIQSYTHDSIEDARSALRLYYLYEELSKNGDDHIKNIIKELYEFGRKVQWKLPFPENLPEPTFL</sequence>
<name>A0A812D0M5_ACAPH</name>
<dbReference type="Gene3D" id="3.30.420.10">
    <property type="entry name" value="Ribonuclease H-like superfamily/Ribonuclease H"/>
    <property type="match status" value="1"/>
</dbReference>
<comment type="domain">
    <text evidence="9">Contains a pseudo-UCH domain. This ubiquitin C-terminal hydrolase (UCH)-like or ubiquitin specific protease (USP)-like domain is predicted to be catalytically inactive because it lacks the active site catalytic triad characteristic of thiol proteases, with residues at the equivalent structural positions that are incompatible with catalysis, and it cannot bind ubiquitin. It functions as a structural scaffold for intra- and intermolecular interactions in the complex.</text>
</comment>
<feature type="binding site" evidence="9">
    <location>
        <position position="1115"/>
    </location>
    <ligand>
        <name>a divalent metal cation</name>
        <dbReference type="ChEBI" id="CHEBI:60240"/>
        <note>catalytic</note>
    </ligand>
</feature>
<dbReference type="InterPro" id="IPR012337">
    <property type="entry name" value="RNaseH-like_sf"/>
</dbReference>
<dbReference type="Pfam" id="PF20770">
    <property type="entry name" value="PAN2_N"/>
    <property type="match status" value="1"/>
</dbReference>
<dbReference type="InterPro" id="IPR038765">
    <property type="entry name" value="Papain-like_cys_pep_sf"/>
</dbReference>
<dbReference type="Pfam" id="PF00929">
    <property type="entry name" value="RNase_T"/>
    <property type="match status" value="1"/>
</dbReference>
<keyword evidence="4 9" id="KW-0540">Nuclease</keyword>
<comment type="catalytic activity">
    <reaction evidence="1 9">
        <text>Exonucleolytic cleavage of poly(A) to 5'-AMP.</text>
        <dbReference type="EC" id="3.1.13.4"/>
    </reaction>
</comment>
<evidence type="ECO:0000313" key="12">
    <source>
        <dbReference type="EMBL" id="CAE1287638.1"/>
    </source>
</evidence>